<feature type="domain" description="PA14" evidence="2">
    <location>
        <begin position="1321"/>
        <end position="1457"/>
    </location>
</feature>
<gene>
    <name evidence="3" type="ORF">JF259_12765</name>
</gene>
<dbReference type="SUPFAM" id="SSF50998">
    <property type="entry name" value="Quinoprotein alcohol dehydrogenase-like"/>
    <property type="match status" value="2"/>
</dbReference>
<name>A0A8J7LTZ5_9FLAO</name>
<dbReference type="PANTHER" id="PTHR34512">
    <property type="entry name" value="CELL SURFACE PROTEIN"/>
    <property type="match status" value="1"/>
</dbReference>
<feature type="chain" id="PRO_5035238564" evidence="1">
    <location>
        <begin position="23"/>
        <end position="1460"/>
    </location>
</feature>
<dbReference type="InterPro" id="IPR018391">
    <property type="entry name" value="PQQ_b-propeller_rpt"/>
</dbReference>
<dbReference type="SMART" id="SM00758">
    <property type="entry name" value="PA14"/>
    <property type="match status" value="1"/>
</dbReference>
<keyword evidence="4" id="KW-1185">Reference proteome</keyword>
<dbReference type="Pfam" id="PF07691">
    <property type="entry name" value="PA14"/>
    <property type="match status" value="1"/>
</dbReference>
<sequence length="1460" mass="162250">MKKVLKYLTIKALLLGVLMALCYSCEEEMKLDPAKDWPQFKKDNYRSANAAIQLDLASLGEDWQYTAPQMPVPAWYGPAKEDTYARSGPLPSMRDYDLSYYPIVVGNKLYYGSTADNAIHCLDSKTGKELWTFTTGGPIRVAPVFYQGKLLFGSDDGYAYCIKATSGKLVWKYSPVAEQPKKVINNNALISFWPIRTGVLIEDNIAYFGASLLPWKDSYFCAVNVKTGKPQGTGTYIKTYENLTLEGAMASTGSKIIQPQGRISPIFFDKNTGESKGQLAGTGGCFVLVTPEKNIVHPNNTRAKGIAETLGEFASVAERKDKKNADYMSFKDGKEMVVSGDFSYILTDNSISAYDRKTKKVVWLKRNYKAHRIVISGDVLYVGATDKVYAVSTKNGFPLWVAPVKGAVYALTVADNALFASTGEGHIYCFRSGKGENSLLAENANKPANVDEVIKKEEEPETVNLELEAGPFVTTIGPNSVEIAFVTKDAINCEINWGDDSGKKRINEKKTTKNHRIVINDVRKDFIYEYQIIAGDSKSAYYEFDNFFNYESHDEPVNDNSEKSALVKEIETLKDFKKGIAVVFGTKNKEKALEIASVTGIKVMLFDTSESDVQKLREEIQATGIYGSKIAVHHVNDLSHLPITSDIANIVLVNKTSGCEADEVIRIVKPEGYALLDKTASNFDNWLSKATNMWQVTYINEEGYGKLRKAPYETAGKWTHQYGLADNSAFGGESLWGSTGTDDFEIQWMGRPGPRFQTDRSGRKPSPLAVDGKMFVQGRERIVAVDAYNGNVLWSKELPGLNRMNIHRDCSNWVADDDFVYAAIKQNLIKINNKNGAIDAIIPVEQGNQANIVNDWGYVSVKNNLVVGSATPKASAYTNYYGGDGWYDSQSGPLSDKVVSYNIFAKDKNTLKPVWIYEKPSSFIINSTITISGNTMSFVESRNKRFKLSKDNRADPSIFNDLYMVSLNVVSGKINWEKPINTASGVTTYFMAGGSDFNVLLASAAGKYYIYNYSTTTGDLVWNKEQNWFSGDHGGHLSKPAIVNNRLIVKPAMYQLDTGDLLKEEVPKAGHGCASYALSEQSAFYRGGSVTQFNFETNKFSQWERLRPDCWISTIPAQGLVLSPEAGGGCSCGNWLETSMVFTPKSRAPITFIYKDEKFVDTLKVEIKAKNSANGAVYYTLDGSEPTMASNLYTQPIVITETTDLKAVVYVNKNDEKVAFTRTKTFTRVYPEPKIVETPQLIDENWVFYIERIGQSGTVHYTVDGSSPSLKSPKFDGPVPFSEKTLVKAKTIWKNKGKLIESKETSFEIQIPNLIANVETEVEQGVSRAYYKGNGKTNELPKLDDIKAVNAKIVSDINATDFANQNTFALRFKGYVNIPVDGMYTFSSKSTRSYDFVSFHNMVELQSKGNAEVSKVLPLKKGLHPLLVDHFVGEGPSDYSLYIEGPKLNKQLVSESMLFH</sequence>
<accession>A0A8J7LTZ5</accession>
<dbReference type="RefSeq" id="WP_199115720.1">
    <property type="nucleotide sequence ID" value="NZ_JAELVQ010000017.1"/>
</dbReference>
<dbReference type="InterPro" id="IPR011047">
    <property type="entry name" value="Quinoprotein_ADH-like_sf"/>
</dbReference>
<protein>
    <submittedName>
        <fullName evidence="3">PQQ-binding-like beta-propeller repeat protein</fullName>
    </submittedName>
</protein>
<reference evidence="3" key="1">
    <citation type="submission" date="2020-12" db="EMBL/GenBank/DDBJ databases">
        <title>Snuella sp. nov., isolated from sediment in Incheon.</title>
        <authorList>
            <person name="Kim W."/>
        </authorList>
    </citation>
    <scope>NUCLEOTIDE SEQUENCE</scope>
    <source>
        <strain evidence="3">CAU 1569</strain>
    </source>
</reference>
<proteinExistence type="predicted"/>
<feature type="signal peptide" evidence="1">
    <location>
        <begin position="1"/>
        <end position="22"/>
    </location>
</feature>
<dbReference type="Gene3D" id="2.130.10.10">
    <property type="entry name" value="YVTN repeat-like/Quinoprotein amine dehydrogenase"/>
    <property type="match status" value="3"/>
</dbReference>
<evidence type="ECO:0000313" key="3">
    <source>
        <dbReference type="EMBL" id="MBJ6368961.1"/>
    </source>
</evidence>
<dbReference type="InterPro" id="IPR015943">
    <property type="entry name" value="WD40/YVTN_repeat-like_dom_sf"/>
</dbReference>
<dbReference type="Pfam" id="PF13360">
    <property type="entry name" value="PQQ_2"/>
    <property type="match status" value="3"/>
</dbReference>
<dbReference type="InterPro" id="IPR037524">
    <property type="entry name" value="PA14/GLEYA"/>
</dbReference>
<dbReference type="Proteomes" id="UP000610931">
    <property type="component" value="Unassembled WGS sequence"/>
</dbReference>
<dbReference type="InterPro" id="IPR002372">
    <property type="entry name" value="PQQ_rpt_dom"/>
</dbReference>
<evidence type="ECO:0000256" key="1">
    <source>
        <dbReference type="SAM" id="SignalP"/>
    </source>
</evidence>
<comment type="caution">
    <text evidence="3">The sequence shown here is derived from an EMBL/GenBank/DDBJ whole genome shotgun (WGS) entry which is preliminary data.</text>
</comment>
<dbReference type="PANTHER" id="PTHR34512:SF30">
    <property type="entry name" value="OUTER MEMBRANE PROTEIN ASSEMBLY FACTOR BAMB"/>
    <property type="match status" value="1"/>
</dbReference>
<dbReference type="SMART" id="SM00564">
    <property type="entry name" value="PQQ"/>
    <property type="match status" value="6"/>
</dbReference>
<dbReference type="PROSITE" id="PS51820">
    <property type="entry name" value="PA14"/>
    <property type="match status" value="1"/>
</dbReference>
<dbReference type="EMBL" id="JAELVQ010000017">
    <property type="protein sequence ID" value="MBJ6368961.1"/>
    <property type="molecule type" value="Genomic_DNA"/>
</dbReference>
<dbReference type="Pfam" id="PF13287">
    <property type="entry name" value="Fn3_assoc"/>
    <property type="match status" value="2"/>
</dbReference>
<evidence type="ECO:0000259" key="2">
    <source>
        <dbReference type="PROSITE" id="PS51820"/>
    </source>
</evidence>
<dbReference type="InterPro" id="IPR026876">
    <property type="entry name" value="Fn3_assoc_repeat"/>
</dbReference>
<keyword evidence="1" id="KW-0732">Signal</keyword>
<organism evidence="3 4">
    <name type="scientific">Snuella sedimenti</name>
    <dbReference type="NCBI Taxonomy" id="2798802"/>
    <lineage>
        <taxon>Bacteria</taxon>
        <taxon>Pseudomonadati</taxon>
        <taxon>Bacteroidota</taxon>
        <taxon>Flavobacteriia</taxon>
        <taxon>Flavobacteriales</taxon>
        <taxon>Flavobacteriaceae</taxon>
        <taxon>Snuella</taxon>
    </lineage>
</organism>
<dbReference type="InterPro" id="IPR011658">
    <property type="entry name" value="PA14_dom"/>
</dbReference>
<evidence type="ECO:0000313" key="4">
    <source>
        <dbReference type="Proteomes" id="UP000610931"/>
    </source>
</evidence>